<feature type="non-terminal residue" evidence="1">
    <location>
        <position position="1"/>
    </location>
</feature>
<reference evidence="1" key="1">
    <citation type="submission" date="2024-02" db="EMBL/GenBank/DDBJ databases">
        <title>Bacteria isolated from the canopy kelp, Nereocystis luetkeana.</title>
        <authorList>
            <person name="Pfister C.A."/>
            <person name="Younker I.T."/>
            <person name="Light S.H."/>
        </authorList>
    </citation>
    <scope>NUCLEOTIDE SEQUENCE</scope>
    <source>
        <strain evidence="1">TN.2.01</strain>
    </source>
</reference>
<organism evidence="1 2">
    <name type="scientific">Pseudoalteromonas undina</name>
    <dbReference type="NCBI Taxonomy" id="43660"/>
    <lineage>
        <taxon>Bacteria</taxon>
        <taxon>Pseudomonadati</taxon>
        <taxon>Pseudomonadota</taxon>
        <taxon>Gammaproteobacteria</taxon>
        <taxon>Alteromonadales</taxon>
        <taxon>Pseudoalteromonadaceae</taxon>
        <taxon>Pseudoalteromonas</taxon>
    </lineage>
</organism>
<evidence type="ECO:0000313" key="2">
    <source>
        <dbReference type="Proteomes" id="UP001374952"/>
    </source>
</evidence>
<keyword evidence="2" id="KW-1185">Reference proteome</keyword>
<evidence type="ECO:0000313" key="1">
    <source>
        <dbReference type="EMBL" id="MEL0606606.1"/>
    </source>
</evidence>
<dbReference type="Proteomes" id="UP001374952">
    <property type="component" value="Unassembled WGS sequence"/>
</dbReference>
<accession>A0ACC6R9W9</accession>
<sequence length="70" mass="8339">IAKRQAYNTSEQKSLASIDAKSLKNNHLMNYRLFKYERETEQQSYLYQDKYFTVNFLSGWNTYFAEAPAN</sequence>
<gene>
    <name evidence="1" type="ORF">V6250_21005</name>
</gene>
<dbReference type="EMBL" id="JBAKAX010000283">
    <property type="protein sequence ID" value="MEL0606606.1"/>
    <property type="molecule type" value="Genomic_DNA"/>
</dbReference>
<proteinExistence type="predicted"/>
<comment type="caution">
    <text evidence="1">The sequence shown here is derived from an EMBL/GenBank/DDBJ whole genome shotgun (WGS) entry which is preliminary data.</text>
</comment>
<protein>
    <submittedName>
        <fullName evidence="1">DUF885 domain-containing protein</fullName>
    </submittedName>
</protein>
<name>A0ACC6R9W9_9GAMM</name>
<feature type="non-terminal residue" evidence="1">
    <location>
        <position position="70"/>
    </location>
</feature>